<keyword evidence="3" id="KW-1185">Reference proteome</keyword>
<dbReference type="Proteomes" id="UP000233387">
    <property type="component" value="Unassembled WGS sequence"/>
</dbReference>
<reference evidence="2 3" key="1">
    <citation type="submission" date="2017-06" db="EMBL/GenBank/DDBJ databases">
        <title>Raineya orbicola gen. nov., sp. nov. a slightly thermophilic bacterium of the phylum Bacteroidetes and the description of Raineyaceae fam. nov.</title>
        <authorList>
            <person name="Albuquerque L."/>
            <person name="Polonia A.R.M."/>
            <person name="Barroso C."/>
            <person name="Froufe H.J.C."/>
            <person name="Lage O."/>
            <person name="Lobo-Da-Cunha A."/>
            <person name="Egas C."/>
            <person name="Da Costa M.S."/>
        </authorList>
    </citation>
    <scope>NUCLEOTIDE SEQUENCE [LARGE SCALE GENOMIC DNA]</scope>
    <source>
        <strain evidence="2 3">SPSPC-11</strain>
    </source>
</reference>
<dbReference type="InterPro" id="IPR054343">
    <property type="entry name" value="TY-Chap_M"/>
</dbReference>
<dbReference type="Gene3D" id="3.30.1460.10">
    <property type="match status" value="1"/>
</dbReference>
<name>A0A2N3IH96_9BACT</name>
<dbReference type="EMBL" id="NKXO01000017">
    <property type="protein sequence ID" value="PKQ69686.1"/>
    <property type="molecule type" value="Genomic_DNA"/>
</dbReference>
<feature type="domain" description="TY-Chap central" evidence="1">
    <location>
        <begin position="10"/>
        <end position="138"/>
    </location>
</feature>
<evidence type="ECO:0000313" key="3">
    <source>
        <dbReference type="Proteomes" id="UP000233387"/>
    </source>
</evidence>
<gene>
    <name evidence="2" type="ORF">Rain11_1249</name>
</gene>
<evidence type="ECO:0000259" key="1">
    <source>
        <dbReference type="Pfam" id="PF22551"/>
    </source>
</evidence>
<dbReference type="OrthoDB" id="1491977at2"/>
<sequence length="139" mass="16270">MQQPIKYYYEIIESCIRDMGEDPVACRGELEGQWNLKRGSASVWVDVWEMESNKQIYFQLLSPVVGVPPTNREAFYQELLQINHTLYGVAFTIKDNYAYIKMIREAQGLDKTEAAAMLDRIGYYADLYDDKLREKYFGK</sequence>
<comment type="caution">
    <text evidence="2">The sequence shown here is derived from an EMBL/GenBank/DDBJ whole genome shotgun (WGS) entry which is preliminary data.</text>
</comment>
<proteinExistence type="predicted"/>
<protein>
    <submittedName>
        <fullName evidence="2">Putative bacterial sensory transduction regulator</fullName>
    </submittedName>
</protein>
<evidence type="ECO:0000313" key="2">
    <source>
        <dbReference type="EMBL" id="PKQ69686.1"/>
    </source>
</evidence>
<dbReference type="Pfam" id="PF22551">
    <property type="entry name" value="TY-Chap1"/>
    <property type="match status" value="1"/>
</dbReference>
<organism evidence="2 3">
    <name type="scientific">Raineya orbicola</name>
    <dbReference type="NCBI Taxonomy" id="2016530"/>
    <lineage>
        <taxon>Bacteria</taxon>
        <taxon>Pseudomonadati</taxon>
        <taxon>Bacteroidota</taxon>
        <taxon>Cytophagia</taxon>
        <taxon>Cytophagales</taxon>
        <taxon>Raineyaceae</taxon>
        <taxon>Raineya</taxon>
    </lineage>
</organism>
<dbReference type="RefSeq" id="WP_101358519.1">
    <property type="nucleotide sequence ID" value="NZ_NKXO01000017.1"/>
</dbReference>
<dbReference type="CDD" id="cd17036">
    <property type="entry name" value="T3SC_YbjN-like_1"/>
    <property type="match status" value="1"/>
</dbReference>
<dbReference type="SUPFAM" id="SSF69635">
    <property type="entry name" value="Type III secretory system chaperone-like"/>
    <property type="match status" value="1"/>
</dbReference>
<dbReference type="AlphaFoldDB" id="A0A2N3IH96"/>
<accession>A0A2N3IH96</accession>